<name>A0A4R1BC52_9BACT</name>
<keyword evidence="1" id="KW-0436">Ligase</keyword>
<dbReference type="Pfam" id="PF13563">
    <property type="entry name" value="2_5_RNA_ligase2"/>
    <property type="match status" value="1"/>
</dbReference>
<reference evidence="1 2" key="1">
    <citation type="submission" date="2019-03" db="EMBL/GenBank/DDBJ databases">
        <authorList>
            <person name="Kim M.K.M."/>
        </authorList>
    </citation>
    <scope>NUCLEOTIDE SEQUENCE [LARGE SCALE GENOMIC DNA]</scope>
    <source>
        <strain evidence="1 2">17J68-12</strain>
    </source>
</reference>
<dbReference type="OrthoDB" id="1951600at2"/>
<dbReference type="Gene3D" id="3.90.1140.10">
    <property type="entry name" value="Cyclic phosphodiesterase"/>
    <property type="match status" value="1"/>
</dbReference>
<dbReference type="RefSeq" id="WP_131449564.1">
    <property type="nucleotide sequence ID" value="NZ_SJZI01000042.1"/>
</dbReference>
<dbReference type="InterPro" id="IPR009097">
    <property type="entry name" value="Cyclic_Pdiesterase"/>
</dbReference>
<dbReference type="AlphaFoldDB" id="A0A4R1BC52"/>
<dbReference type="PANTHER" id="PTHR40037">
    <property type="entry name" value="PHOSPHOESTERASE YJCG-RELATED"/>
    <property type="match status" value="1"/>
</dbReference>
<proteinExistence type="predicted"/>
<dbReference type="GO" id="GO:0016874">
    <property type="term" value="F:ligase activity"/>
    <property type="evidence" value="ECO:0007669"/>
    <property type="project" value="UniProtKB-KW"/>
</dbReference>
<dbReference type="SUPFAM" id="SSF55144">
    <property type="entry name" value="LigT-like"/>
    <property type="match status" value="1"/>
</dbReference>
<protein>
    <submittedName>
        <fullName evidence="1">2'-5' RNA ligase family protein</fullName>
    </submittedName>
</protein>
<dbReference type="InterPro" id="IPR050580">
    <property type="entry name" value="2H_phosphoesterase_YjcG-like"/>
</dbReference>
<dbReference type="PANTHER" id="PTHR40037:SF1">
    <property type="entry name" value="PHOSPHOESTERASE SAOUHSC_00951-RELATED"/>
    <property type="match status" value="1"/>
</dbReference>
<dbReference type="EMBL" id="SJZI01000042">
    <property type="protein sequence ID" value="TCJ14574.1"/>
    <property type="molecule type" value="Genomic_DNA"/>
</dbReference>
<comment type="caution">
    <text evidence="1">The sequence shown here is derived from an EMBL/GenBank/DDBJ whole genome shotgun (WGS) entry which is preliminary data.</text>
</comment>
<organism evidence="1 2">
    <name type="scientific">Flaviaesturariibacter flavus</name>
    <dbReference type="NCBI Taxonomy" id="2502780"/>
    <lineage>
        <taxon>Bacteria</taxon>
        <taxon>Pseudomonadati</taxon>
        <taxon>Bacteroidota</taxon>
        <taxon>Chitinophagia</taxon>
        <taxon>Chitinophagales</taxon>
        <taxon>Chitinophagaceae</taxon>
        <taxon>Flaviaestuariibacter</taxon>
    </lineage>
</organism>
<sequence>MHIYYAALVLPPELDARILPMKQWMREQHGCKVGLKSPAHITLLPPFWMNPSLEEDLRTDMNSFAATQPSLEICTSGFSAFRPRTLFIDVVADEALKALKSSCDNWFRPRDQYGIKIESRPFHPHITIATRDLHKAAFAAAWAHFGQQSFHECWTATDISILKHNGQGWDVWHRVAFGSVDARR</sequence>
<evidence type="ECO:0000313" key="1">
    <source>
        <dbReference type="EMBL" id="TCJ14574.1"/>
    </source>
</evidence>
<gene>
    <name evidence="1" type="ORF">EPD60_11360</name>
</gene>
<accession>A0A4R1BC52</accession>
<keyword evidence="2" id="KW-1185">Reference proteome</keyword>
<dbReference type="Proteomes" id="UP000295334">
    <property type="component" value="Unassembled WGS sequence"/>
</dbReference>
<evidence type="ECO:0000313" key="2">
    <source>
        <dbReference type="Proteomes" id="UP000295334"/>
    </source>
</evidence>